<gene>
    <name evidence="2" type="ORF">BWI95_04610</name>
</gene>
<dbReference type="GO" id="GO:0005737">
    <property type="term" value="C:cytoplasm"/>
    <property type="evidence" value="ECO:0007669"/>
    <property type="project" value="InterPro"/>
</dbReference>
<dbReference type="EMBL" id="CP019445">
    <property type="protein sequence ID" value="APZ07572.1"/>
    <property type="molecule type" value="Genomic_DNA"/>
</dbReference>
<dbReference type="AlphaFoldDB" id="A0A830ZA56"/>
<evidence type="ECO:0000259" key="1">
    <source>
        <dbReference type="Pfam" id="PF08845"/>
    </source>
</evidence>
<sequence length="103" mass="11425">MTAIGECLMTKTLTKTQRHCIVGYRPNRGDTSTPALQLKGKWLREAGFETGVHVTVQISKGCIVLIPDNDTVHELRVQLEQARAVIDNVREGVRGFRAGGYFV</sequence>
<keyword evidence="3" id="KW-1185">Reference proteome</keyword>
<feature type="domain" description="Toxin SymE-like" evidence="1">
    <location>
        <begin position="17"/>
        <end position="66"/>
    </location>
</feature>
<dbReference type="KEGG" id="kco:BWI95_04610"/>
<evidence type="ECO:0000313" key="2">
    <source>
        <dbReference type="EMBL" id="APZ07572.1"/>
    </source>
</evidence>
<dbReference type="Proteomes" id="UP000187148">
    <property type="component" value="Chromosome"/>
</dbReference>
<dbReference type="Pfam" id="PF08845">
    <property type="entry name" value="SymE_toxin"/>
    <property type="match status" value="1"/>
</dbReference>
<name>A0A830ZA56_9ENTR</name>
<organism evidence="2 3">
    <name type="scientific">Kosakonia cowanii JCM 10956 = DSM 18146</name>
    <dbReference type="NCBI Taxonomy" id="1300165"/>
    <lineage>
        <taxon>Bacteria</taxon>
        <taxon>Pseudomonadati</taxon>
        <taxon>Pseudomonadota</taxon>
        <taxon>Gammaproteobacteria</taxon>
        <taxon>Enterobacterales</taxon>
        <taxon>Enterobacteriaceae</taxon>
        <taxon>Kosakonia</taxon>
    </lineage>
</organism>
<dbReference type="GO" id="GO:0016788">
    <property type="term" value="F:hydrolase activity, acting on ester bonds"/>
    <property type="evidence" value="ECO:0007669"/>
    <property type="project" value="InterPro"/>
</dbReference>
<dbReference type="InterPro" id="IPR014944">
    <property type="entry name" value="Toxin_SymE-like"/>
</dbReference>
<proteinExistence type="predicted"/>
<protein>
    <recommendedName>
        <fullName evidence="1">Toxin SymE-like domain-containing protein</fullName>
    </recommendedName>
</protein>
<dbReference type="GO" id="GO:0016070">
    <property type="term" value="P:RNA metabolic process"/>
    <property type="evidence" value="ECO:0007669"/>
    <property type="project" value="InterPro"/>
</dbReference>
<evidence type="ECO:0000313" key="3">
    <source>
        <dbReference type="Proteomes" id="UP000187148"/>
    </source>
</evidence>
<reference evidence="2 3" key="1">
    <citation type="submission" date="2017-01" db="EMBL/GenBank/DDBJ databases">
        <authorList>
            <person name="Cao J.-M."/>
        </authorList>
    </citation>
    <scope>NUCLEOTIDE SEQUENCE [LARGE SCALE GENOMIC DNA]</scope>
    <source>
        <strain evidence="2 3">888-76</strain>
    </source>
</reference>
<accession>A0A830ZA56</accession>
<dbReference type="GO" id="GO:0003723">
    <property type="term" value="F:RNA binding"/>
    <property type="evidence" value="ECO:0007669"/>
    <property type="project" value="InterPro"/>
</dbReference>